<feature type="transmembrane region" description="Helical" evidence="7">
    <location>
        <begin position="257"/>
        <end position="278"/>
    </location>
</feature>
<keyword evidence="4 7" id="KW-0812">Transmembrane</keyword>
<feature type="transmembrane region" description="Helical" evidence="7">
    <location>
        <begin position="26"/>
        <end position="47"/>
    </location>
</feature>
<keyword evidence="10" id="KW-1185">Reference proteome</keyword>
<sequence>MSTLTTSPATSPVTPPSRAGHLAARVLTFLVLAVAAVAITAPFLWIFRGAFSGSDAELYRLPPTFHAENLTLRNFGQVTEQVPYFRFFLNSIIVSGTVTLAQLVTCSTAAYAFARLRFRGKGLLFAIVIGSLMIPIQVTIVPLFLVMSKLGMTNTLWALILPGIFSAFGIFLLRQHFMALPYELEEAAKIDGAGRFRTFARVILPLSGPSIATLGILCFTYWWNDLLLPLVMISDTERQTLPVGLVLLAGRFSTGSLGTIAAGIAMAIVPVLIVFIVAQRYIVQSIASSGLKL</sequence>
<evidence type="ECO:0000259" key="8">
    <source>
        <dbReference type="PROSITE" id="PS50928"/>
    </source>
</evidence>
<dbReference type="Proteomes" id="UP000640052">
    <property type="component" value="Unassembled WGS sequence"/>
</dbReference>
<dbReference type="GO" id="GO:0005886">
    <property type="term" value="C:plasma membrane"/>
    <property type="evidence" value="ECO:0007669"/>
    <property type="project" value="UniProtKB-SubCell"/>
</dbReference>
<comment type="subcellular location">
    <subcellularLocation>
        <location evidence="1 7">Cell membrane</location>
        <topology evidence="1 7">Multi-pass membrane protein</topology>
    </subcellularLocation>
</comment>
<comment type="similarity">
    <text evidence="7">Belongs to the binding-protein-dependent transport system permease family.</text>
</comment>
<evidence type="ECO:0000256" key="6">
    <source>
        <dbReference type="ARBA" id="ARBA00023136"/>
    </source>
</evidence>
<gene>
    <name evidence="9" type="ORF">Aph01nite_00890</name>
</gene>
<evidence type="ECO:0000256" key="5">
    <source>
        <dbReference type="ARBA" id="ARBA00022989"/>
    </source>
</evidence>
<dbReference type="EMBL" id="BOOA01000001">
    <property type="protein sequence ID" value="GIH21779.1"/>
    <property type="molecule type" value="Genomic_DNA"/>
</dbReference>
<protein>
    <submittedName>
        <fullName evidence="9">Sugar ABC transporter permease</fullName>
    </submittedName>
</protein>
<dbReference type="InterPro" id="IPR000515">
    <property type="entry name" value="MetI-like"/>
</dbReference>
<dbReference type="PANTHER" id="PTHR43744">
    <property type="entry name" value="ABC TRANSPORTER PERMEASE PROTEIN MG189-RELATED-RELATED"/>
    <property type="match status" value="1"/>
</dbReference>
<evidence type="ECO:0000256" key="1">
    <source>
        <dbReference type="ARBA" id="ARBA00004651"/>
    </source>
</evidence>
<evidence type="ECO:0000313" key="10">
    <source>
        <dbReference type="Proteomes" id="UP000640052"/>
    </source>
</evidence>
<keyword evidence="6 7" id="KW-0472">Membrane</keyword>
<dbReference type="PROSITE" id="PS50928">
    <property type="entry name" value="ABC_TM1"/>
    <property type="match status" value="1"/>
</dbReference>
<reference evidence="9" key="1">
    <citation type="submission" date="2021-01" db="EMBL/GenBank/DDBJ databases">
        <title>Whole genome shotgun sequence of Acrocarpospora phusangensis NBRC 108782.</title>
        <authorList>
            <person name="Komaki H."/>
            <person name="Tamura T."/>
        </authorList>
    </citation>
    <scope>NUCLEOTIDE SEQUENCE</scope>
    <source>
        <strain evidence="9">NBRC 108782</strain>
    </source>
</reference>
<dbReference type="RefSeq" id="WP_204038657.1">
    <property type="nucleotide sequence ID" value="NZ_BOOA01000001.1"/>
</dbReference>
<dbReference type="PANTHER" id="PTHR43744:SF12">
    <property type="entry name" value="ABC TRANSPORTER PERMEASE PROTEIN MG189-RELATED"/>
    <property type="match status" value="1"/>
</dbReference>
<dbReference type="InterPro" id="IPR035906">
    <property type="entry name" value="MetI-like_sf"/>
</dbReference>
<keyword evidence="3" id="KW-1003">Cell membrane</keyword>
<feature type="transmembrane region" description="Helical" evidence="7">
    <location>
        <begin position="202"/>
        <end position="223"/>
    </location>
</feature>
<keyword evidence="2 7" id="KW-0813">Transport</keyword>
<feature type="transmembrane region" description="Helical" evidence="7">
    <location>
        <begin position="87"/>
        <end position="111"/>
    </location>
</feature>
<dbReference type="CDD" id="cd06261">
    <property type="entry name" value="TM_PBP2"/>
    <property type="match status" value="1"/>
</dbReference>
<evidence type="ECO:0000313" key="9">
    <source>
        <dbReference type="EMBL" id="GIH21779.1"/>
    </source>
</evidence>
<proteinExistence type="inferred from homology"/>
<evidence type="ECO:0000256" key="4">
    <source>
        <dbReference type="ARBA" id="ARBA00022692"/>
    </source>
</evidence>
<evidence type="ECO:0000256" key="7">
    <source>
        <dbReference type="RuleBase" id="RU363032"/>
    </source>
</evidence>
<dbReference type="AlphaFoldDB" id="A0A919Q3R3"/>
<dbReference type="GO" id="GO:0055085">
    <property type="term" value="P:transmembrane transport"/>
    <property type="evidence" value="ECO:0007669"/>
    <property type="project" value="InterPro"/>
</dbReference>
<keyword evidence="5 7" id="KW-1133">Transmembrane helix</keyword>
<evidence type="ECO:0000256" key="2">
    <source>
        <dbReference type="ARBA" id="ARBA00022448"/>
    </source>
</evidence>
<dbReference type="SUPFAM" id="SSF161098">
    <property type="entry name" value="MetI-like"/>
    <property type="match status" value="1"/>
</dbReference>
<organism evidence="9 10">
    <name type="scientific">Acrocarpospora phusangensis</name>
    <dbReference type="NCBI Taxonomy" id="1070424"/>
    <lineage>
        <taxon>Bacteria</taxon>
        <taxon>Bacillati</taxon>
        <taxon>Actinomycetota</taxon>
        <taxon>Actinomycetes</taxon>
        <taxon>Streptosporangiales</taxon>
        <taxon>Streptosporangiaceae</taxon>
        <taxon>Acrocarpospora</taxon>
    </lineage>
</organism>
<dbReference type="Pfam" id="PF00528">
    <property type="entry name" value="BPD_transp_1"/>
    <property type="match status" value="1"/>
</dbReference>
<name>A0A919Q3R3_9ACTN</name>
<comment type="caution">
    <text evidence="9">The sequence shown here is derived from an EMBL/GenBank/DDBJ whole genome shotgun (WGS) entry which is preliminary data.</text>
</comment>
<evidence type="ECO:0000256" key="3">
    <source>
        <dbReference type="ARBA" id="ARBA00022475"/>
    </source>
</evidence>
<feature type="transmembrane region" description="Helical" evidence="7">
    <location>
        <begin position="123"/>
        <end position="144"/>
    </location>
</feature>
<feature type="transmembrane region" description="Helical" evidence="7">
    <location>
        <begin position="156"/>
        <end position="173"/>
    </location>
</feature>
<dbReference type="Gene3D" id="1.10.3720.10">
    <property type="entry name" value="MetI-like"/>
    <property type="match status" value="1"/>
</dbReference>
<accession>A0A919Q3R3</accession>
<feature type="domain" description="ABC transmembrane type-1" evidence="8">
    <location>
        <begin position="88"/>
        <end position="278"/>
    </location>
</feature>